<dbReference type="InterPro" id="IPR008274">
    <property type="entry name" value="AldOxase/xan_DH_MoCoBD1"/>
</dbReference>
<dbReference type="EMBL" id="RQXX01000001">
    <property type="protein sequence ID" value="RVV99577.1"/>
    <property type="molecule type" value="Genomic_DNA"/>
</dbReference>
<accession>A0A438ALW2</accession>
<dbReference type="GO" id="GO:0005506">
    <property type="term" value="F:iron ion binding"/>
    <property type="evidence" value="ECO:0007669"/>
    <property type="project" value="InterPro"/>
</dbReference>
<dbReference type="Pfam" id="PF20256">
    <property type="entry name" value="MoCoBD_2"/>
    <property type="match status" value="1"/>
</dbReference>
<dbReference type="InterPro" id="IPR036856">
    <property type="entry name" value="Ald_Oxase/Xan_DH_a/b_sf"/>
</dbReference>
<dbReference type="RefSeq" id="WP_127905019.1">
    <property type="nucleotide sequence ID" value="NZ_RQXX01000001.1"/>
</dbReference>
<dbReference type="InterPro" id="IPR000674">
    <property type="entry name" value="Ald_Oxase/Xan_DH_a/b"/>
</dbReference>
<dbReference type="InterPro" id="IPR037165">
    <property type="entry name" value="AldOxase/xan_DH_Mopterin-bd_sf"/>
</dbReference>
<dbReference type="Gene3D" id="3.30.365.10">
    <property type="entry name" value="Aldehyde oxidase/xanthine dehydrogenase, molybdopterin binding domain"/>
    <property type="match status" value="4"/>
</dbReference>
<evidence type="ECO:0000313" key="5">
    <source>
        <dbReference type="Proteomes" id="UP000285908"/>
    </source>
</evidence>
<dbReference type="GO" id="GO:0016491">
    <property type="term" value="F:oxidoreductase activity"/>
    <property type="evidence" value="ECO:0007669"/>
    <property type="project" value="UniProtKB-KW"/>
</dbReference>
<reference evidence="4 5" key="1">
    <citation type="submission" date="2018-11" db="EMBL/GenBank/DDBJ databases">
        <title>Mesobaculum littorinae gen. nov., sp. nov., isolated from Littorina scabra that represents a novel genus of the order Rhodobacteraceae.</title>
        <authorList>
            <person name="Li F."/>
        </authorList>
    </citation>
    <scope>NUCLEOTIDE SEQUENCE [LARGE SCALE GENOMIC DNA]</scope>
    <source>
        <strain evidence="4 5">M0103</strain>
    </source>
</reference>
<comment type="caution">
    <text evidence="4">The sequence shown here is derived from an EMBL/GenBank/DDBJ whole genome shotgun (WGS) entry which is preliminary data.</text>
</comment>
<keyword evidence="1" id="KW-0500">Molybdenum</keyword>
<organism evidence="4 5">
    <name type="scientific">Mesobaculum littorinae</name>
    <dbReference type="NCBI Taxonomy" id="2486419"/>
    <lineage>
        <taxon>Bacteria</taxon>
        <taxon>Pseudomonadati</taxon>
        <taxon>Pseudomonadota</taxon>
        <taxon>Alphaproteobacteria</taxon>
        <taxon>Rhodobacterales</taxon>
        <taxon>Roseobacteraceae</taxon>
        <taxon>Mesobaculum</taxon>
    </lineage>
</organism>
<feature type="domain" description="Aldehyde oxidase/xanthine dehydrogenase a/b hammerhead" evidence="3">
    <location>
        <begin position="20"/>
        <end position="140"/>
    </location>
</feature>
<keyword evidence="2" id="KW-0560">Oxidoreductase</keyword>
<dbReference type="Gene3D" id="3.90.1170.50">
    <property type="entry name" value="Aldehyde oxidase/xanthine dehydrogenase, a/b hammerhead"/>
    <property type="match status" value="1"/>
</dbReference>
<gene>
    <name evidence="4" type="ORF">EKE94_02535</name>
</gene>
<dbReference type="Pfam" id="PF01315">
    <property type="entry name" value="Ald_Xan_dh_C"/>
    <property type="match status" value="1"/>
</dbReference>
<keyword evidence="5" id="KW-1185">Reference proteome</keyword>
<dbReference type="SUPFAM" id="SSF56003">
    <property type="entry name" value="Molybdenum cofactor-binding domain"/>
    <property type="match status" value="1"/>
</dbReference>
<proteinExistence type="predicted"/>
<dbReference type="InterPro" id="IPR016208">
    <property type="entry name" value="Ald_Oxase/xanthine_DH-like"/>
</dbReference>
<dbReference type="AlphaFoldDB" id="A0A438ALW2"/>
<name>A0A438ALW2_9RHOB</name>
<dbReference type="SUPFAM" id="SSF54665">
    <property type="entry name" value="CO dehydrogenase molybdoprotein N-domain-like"/>
    <property type="match status" value="1"/>
</dbReference>
<dbReference type="OrthoDB" id="9758509at2"/>
<evidence type="ECO:0000313" key="4">
    <source>
        <dbReference type="EMBL" id="RVV99577.1"/>
    </source>
</evidence>
<evidence type="ECO:0000256" key="1">
    <source>
        <dbReference type="ARBA" id="ARBA00022505"/>
    </source>
</evidence>
<sequence>MEKFGKSQSVTRKEDVRLLTGAGRYVDDIAPEGALFAVFLRSPVAHARLTGIDAADAREMPGVQMVMTAAEVDEMGADNTVAFVPGTNADGTPGAQPPRPFLATDRLRFVGEPVAMVVAETLAQAKDAAEAIMLETDDLDPHIALAPGGEALHDEAPDNIALDFALGEKEATDAAFAKAAHTVKLTLDDHRVIVNSMEPRGCFAEMDGDRLHLCFGGQGVWAIKAQLVRALKMPEDAIRVSTPDVGGGFGMKGFAYPEYFPVALAARALGRPVRWMSDRTEAMLSDNGGRDLVSEAEMAFDADHKLLGYRVHNTFNLGAYCSNFGQLIQTMLFSRVLMGTYECQAAHLTAQAIFTNTAPVDAYRGAGRPEAIYVVERMMDYAARELGVDPWDLRRKNFIPADRFPYTSVTGETYDVGDFTRVLDRAEVLSDREGFAARRAASEAQGKLRGLGVAYYIESILGSPEEDSTVEFNEDGTVTLYSGTQSNGQGHETVYAQFLSDQTGIPAELIEVVQGDSDRIKKGGGTGGSRSVTVQNNATLAAVGTMVERYSAFLADEMGVDPAQVSFDDERFRAEGSNVSPTFLEAAGMARAAGRSDLLRITETATLPARSYPNGAHVAEIEIDRATGVLTVARYTVVDDFGNLINPMLAEGQVHGGVAQGLGQAVLEHAIYDETGQPLTATFMDYGMPRADNLPMIDFTPLPVPSTANPMGMKGCGEAGTVGALPALGNAVMDALWPLGVRRADMPFTPLRIWQMLEAADGTQVAAE</sequence>
<dbReference type="InterPro" id="IPR046867">
    <property type="entry name" value="AldOxase/xan_DH_MoCoBD2"/>
</dbReference>
<dbReference type="PANTHER" id="PTHR11908">
    <property type="entry name" value="XANTHINE DEHYDROGENASE"/>
    <property type="match status" value="1"/>
</dbReference>
<evidence type="ECO:0000259" key="3">
    <source>
        <dbReference type="SMART" id="SM01008"/>
    </source>
</evidence>
<dbReference type="Pfam" id="PF02738">
    <property type="entry name" value="MoCoBD_1"/>
    <property type="match status" value="1"/>
</dbReference>
<protein>
    <submittedName>
        <fullName evidence="4">Xanthine dehydrogenase family protein molybdopterin-binding subunit</fullName>
    </submittedName>
</protein>
<dbReference type="PANTHER" id="PTHR11908:SF132">
    <property type="entry name" value="ALDEHYDE OXIDASE 1-RELATED"/>
    <property type="match status" value="1"/>
</dbReference>
<dbReference type="SMART" id="SM01008">
    <property type="entry name" value="Ald_Xan_dh_C"/>
    <property type="match status" value="1"/>
</dbReference>
<evidence type="ECO:0000256" key="2">
    <source>
        <dbReference type="ARBA" id="ARBA00023002"/>
    </source>
</evidence>
<dbReference type="Proteomes" id="UP000285908">
    <property type="component" value="Unassembled WGS sequence"/>
</dbReference>